<dbReference type="Pfam" id="PF25794">
    <property type="entry name" value="SACS"/>
    <property type="match status" value="1"/>
</dbReference>
<dbReference type="Pfam" id="PF13976">
    <property type="entry name" value="gag_pre-integrs"/>
    <property type="match status" value="1"/>
</dbReference>
<dbReference type="Pfam" id="PF00665">
    <property type="entry name" value="rve"/>
    <property type="match status" value="1"/>
</dbReference>
<dbReference type="InterPro" id="IPR043128">
    <property type="entry name" value="Rev_trsase/Diguanyl_cyclase"/>
</dbReference>
<dbReference type="InterPro" id="IPR001584">
    <property type="entry name" value="Integrase_cat-core"/>
</dbReference>
<dbReference type="Pfam" id="PF07727">
    <property type="entry name" value="RVT_2"/>
    <property type="match status" value="1"/>
</dbReference>
<organism evidence="5 6">
    <name type="scientific">Senna tora</name>
    <dbReference type="NCBI Taxonomy" id="362788"/>
    <lineage>
        <taxon>Eukaryota</taxon>
        <taxon>Viridiplantae</taxon>
        <taxon>Streptophyta</taxon>
        <taxon>Embryophyta</taxon>
        <taxon>Tracheophyta</taxon>
        <taxon>Spermatophyta</taxon>
        <taxon>Magnoliopsida</taxon>
        <taxon>eudicotyledons</taxon>
        <taxon>Gunneridae</taxon>
        <taxon>Pentapetalae</taxon>
        <taxon>rosids</taxon>
        <taxon>fabids</taxon>
        <taxon>Fabales</taxon>
        <taxon>Fabaceae</taxon>
        <taxon>Caesalpinioideae</taxon>
        <taxon>Cassia clade</taxon>
        <taxon>Senna</taxon>
    </lineage>
</organism>
<comment type="caution">
    <text evidence="5">The sequence shown here is derived from an EMBL/GenBank/DDBJ whole genome shotgun (WGS) entry which is preliminary data.</text>
</comment>
<feature type="domain" description="Reverse transcriptase" evidence="3">
    <location>
        <begin position="1"/>
        <end position="132"/>
    </location>
</feature>
<dbReference type="Pfam" id="PF14244">
    <property type="entry name" value="Retrotran_gag_3"/>
    <property type="match status" value="1"/>
</dbReference>
<keyword evidence="1" id="KW-0378">Hydrolase</keyword>
<dbReference type="Gene3D" id="3.30.420.10">
    <property type="entry name" value="Ribonuclease H-like superfamily/Ribonuclease H"/>
    <property type="match status" value="1"/>
</dbReference>
<dbReference type="Proteomes" id="UP000634136">
    <property type="component" value="Unassembled WGS sequence"/>
</dbReference>
<feature type="region of interest" description="Disordered" evidence="2">
    <location>
        <begin position="3687"/>
        <end position="3752"/>
    </location>
</feature>
<dbReference type="InterPro" id="IPR057670">
    <property type="entry name" value="SH3_retrovirus"/>
</dbReference>
<dbReference type="InterPro" id="IPR025724">
    <property type="entry name" value="GAG-pre-integrase_dom"/>
</dbReference>
<protein>
    <submittedName>
        <fullName evidence="5">Sacsin isoform X2</fullName>
    </submittedName>
</protein>
<feature type="domain" description="Integrase catalytic" evidence="4">
    <location>
        <begin position="3421"/>
        <end position="3587"/>
    </location>
</feature>
<dbReference type="InterPro" id="IPR012337">
    <property type="entry name" value="RNaseH-like_sf"/>
</dbReference>
<keyword evidence="1" id="KW-0645">Protease</keyword>
<dbReference type="GO" id="GO:0003676">
    <property type="term" value="F:nucleic acid binding"/>
    <property type="evidence" value="ECO:0007669"/>
    <property type="project" value="InterPro"/>
</dbReference>
<dbReference type="Pfam" id="PF25597">
    <property type="entry name" value="SH3_retrovirus"/>
    <property type="match status" value="1"/>
</dbReference>
<dbReference type="Pfam" id="PF00078">
    <property type="entry name" value="RVT_1"/>
    <property type="match status" value="1"/>
</dbReference>
<dbReference type="Pfam" id="PF22936">
    <property type="entry name" value="Pol_BBD"/>
    <property type="match status" value="1"/>
</dbReference>
<dbReference type="PROSITE" id="PS50994">
    <property type="entry name" value="INTEGRASE"/>
    <property type="match status" value="1"/>
</dbReference>
<dbReference type="GO" id="GO:0030544">
    <property type="term" value="F:Hsp70 protein binding"/>
    <property type="evidence" value="ECO:0007669"/>
    <property type="project" value="TreeGrafter"/>
</dbReference>
<gene>
    <name evidence="5" type="ORF">G2W53_034969</name>
</gene>
<dbReference type="InterPro" id="IPR036397">
    <property type="entry name" value="RNaseH_sf"/>
</dbReference>
<dbReference type="InterPro" id="IPR036890">
    <property type="entry name" value="HATPase_C_sf"/>
</dbReference>
<dbReference type="InterPro" id="IPR029472">
    <property type="entry name" value="Copia-like_N"/>
</dbReference>
<keyword evidence="6" id="KW-1185">Reference proteome</keyword>
<dbReference type="InterPro" id="IPR000477">
    <property type="entry name" value="RT_dom"/>
</dbReference>
<feature type="compositionally biased region" description="Basic and acidic residues" evidence="2">
    <location>
        <begin position="3721"/>
        <end position="3751"/>
    </location>
</feature>
<dbReference type="InterPro" id="IPR052972">
    <property type="entry name" value="Sacsin_chaperone_reg"/>
</dbReference>
<dbReference type="Gene3D" id="3.30.70.270">
    <property type="match status" value="1"/>
</dbReference>
<dbReference type="PROSITE" id="PS50878">
    <property type="entry name" value="RT_POL"/>
    <property type="match status" value="1"/>
</dbReference>
<reference evidence="5" key="1">
    <citation type="submission" date="2020-09" db="EMBL/GenBank/DDBJ databases">
        <title>Genome-Enabled Discovery of Anthraquinone Biosynthesis in Senna tora.</title>
        <authorList>
            <person name="Kang S.-H."/>
            <person name="Pandey R.P."/>
            <person name="Lee C.-M."/>
            <person name="Sim J.-S."/>
            <person name="Jeong J.-T."/>
            <person name="Choi B.-S."/>
            <person name="Jung M."/>
            <person name="Ginzburg D."/>
            <person name="Zhao K."/>
            <person name="Won S.Y."/>
            <person name="Oh T.-J."/>
            <person name="Yu Y."/>
            <person name="Kim N.-H."/>
            <person name="Lee O.R."/>
            <person name="Lee T.-H."/>
            <person name="Bashyal P."/>
            <person name="Kim T.-S."/>
            <person name="Lee W.-H."/>
            <person name="Kawkins C."/>
            <person name="Kim C.-K."/>
            <person name="Kim J.S."/>
            <person name="Ahn B.O."/>
            <person name="Rhee S.Y."/>
            <person name="Sohng J.K."/>
        </authorList>
    </citation>
    <scope>NUCLEOTIDE SEQUENCE</scope>
    <source>
        <tissue evidence="5">Leaf</tissue>
    </source>
</reference>
<proteinExistence type="predicted"/>
<dbReference type="PANTHER" id="PTHR15600">
    <property type="entry name" value="SACSIN"/>
    <property type="match status" value="1"/>
</dbReference>
<accession>A0A834SRJ3</accession>
<dbReference type="NCBIfam" id="NF047352">
    <property type="entry name" value="P_loop_sacsin"/>
    <property type="match status" value="1"/>
</dbReference>
<evidence type="ECO:0000256" key="2">
    <source>
        <dbReference type="SAM" id="MobiDB-lite"/>
    </source>
</evidence>
<dbReference type="EMBL" id="JAAIUW010000011">
    <property type="protein sequence ID" value="KAF7808226.1"/>
    <property type="molecule type" value="Genomic_DNA"/>
</dbReference>
<dbReference type="OrthoDB" id="1262810at2759"/>
<dbReference type="SUPFAM" id="SSF56672">
    <property type="entry name" value="DNA/RNA polymerases"/>
    <property type="match status" value="2"/>
</dbReference>
<dbReference type="SUPFAM" id="SSF53098">
    <property type="entry name" value="Ribonuclease H-like"/>
    <property type="match status" value="1"/>
</dbReference>
<evidence type="ECO:0000256" key="1">
    <source>
        <dbReference type="ARBA" id="ARBA00022750"/>
    </source>
</evidence>
<dbReference type="PANTHER" id="PTHR15600:SF42">
    <property type="entry name" value="SACSIN"/>
    <property type="match status" value="1"/>
</dbReference>
<evidence type="ECO:0000313" key="6">
    <source>
        <dbReference type="Proteomes" id="UP000634136"/>
    </source>
</evidence>
<dbReference type="GO" id="GO:0015074">
    <property type="term" value="P:DNA integration"/>
    <property type="evidence" value="ECO:0007669"/>
    <property type="project" value="InterPro"/>
</dbReference>
<sequence>MYDGVTTCVRTQGSVTKDFPITIGLHQGSALSPYLFNLVLDVLTEHIQEAVPRCMLFADDIVLVGDSTEQVNEKLEKWRQALETYGFRISRSKTEYMKCKFSGRDVDSRSEVKLGDHPMREVTSFKYLGTIIQNNGEIEEDVNHRIQAGWMKWRKASDVICDKKVPLKLKGKFYRTAIRPALLYGTECWAIKSQHEHKFNVAEMRMLRWMSGHTRMDRIRNDYIREKVGVAPIVEKLVETRLRWFGHVQRRPEEAPTDVPRNGRAFCFLPLPVRTGLSVQVNGFFEVSSNRRGIWYGADMDRSGKVRSIWNRLLLEDVVAPSFMHLLLDVKELLGPTDSYYSLWPIGSFEEPWSLLVQKIYRSVCDAPVLYSDLEGGKWVSPGEAFLHDQEFIKSEDLGLALIQLGMPVVNLPNPLLDMLLKYDSSKVVTPGTVRQFLRERKACVNLSKPYKLVLLEYCLDDLVDDDVGIEAYNLPLLPLANGEFGFFLEDPKEISYFICDELEYTLLQPVSNQVIDRNIPPNILSRLFAIAKSSKTNLKVFSIHHFVQLFHAFMPNDWKYKSKVHWDAESCQKPTSAWFMLFWQYLGNKSEILSLFSDWPILPSTSGNLLRPSGQLKLINGNNLSNTLQDILIKIGCHILNPSYVVEHPDLSNYLYDGNATGVLESIFHAFSSAGIMQPSLDNLIAEERNVLREFLLDPKWYVGRSMNEFTLSYCRRLPIYQVYGGECAQVSQFSDLENPPKYLPPLDVPEFVFGVEFIRSSSIEEDILSRYHGVDRMRKAQFYKRYIFNRVGELQSEVRDSIMLSVLQNLPLLSLEDITIRDLLRNLEFIPTVTGALKCPSVLYDPSNEELYALLENSDCFPSGPFQEYEILDILRGLGLRTSVSIDTVIESARRIEHLMHEDQQRAHSRGKVLLSYLEINAMKWLSDQVIDNKGTVNRMLSRAASAFRSRNTKSDLEKFWNDLRLISWCPVLVSAPFQLLPWPAVSSMVAPPKLVRPQTDLWLVSASMRILDGECSSTALLYSLGWMSPPGGSVIAAQLLELGKNNEIVTDQVLRQELALAMPRIYSILSGLIGSDEIDIVKAVLEGCRWIWVGDGFATSDEVVLDGPLHLAPYIRVIPVDLAVFKDLFMELGIREYLQPADYANILCRMAARKGSSPLDAQEIRAVTLIVHHLAEVHLYDQKVQIYLPDVSGRLFLAGDLVYNDAPWLLGPEDPDGSFGNASTASWNAKRSVQKFVHGNISNDVAERLGVCSLRRTLLAESADSMNLGLSGAAEAFGQHEALTTRLKHILEMYADGPGTLFELVQNAEDAGASEVILLLDKSHYGTSSVLSPEMADWQGPALYCFNDSVFSPQDLYAISRIGQESKLEKPLAIGRFGLGFNSVYHFTDVPMFVSGENIVMFDPHASNLPGISPSHPGLRIKFVGRQILEQFPDQFSSLLHFGCDLQHPYPGTLFRFPLRTASVASRSQIKKEVYAPEDVRSLFGAFSDVVSETLLFLRNVKSISIFIKEGTEHEMHLLHRVRRTCIGEPNIGSAASQEIYNFFNENRQVGMNRDQFLKKLSKSIDRDLPYKCQKILVAEQSTSGSNLHCWITTECIGGGNAQKSTSAASNKNSYNSVPWACVAAYLNSLKLDGNLDHTSEMDDDHLVSPDLFQVVSSSINPRDVFEGRAFCFLPLPISTGFPVHVNAYFELSSNRRDIWFGSDMTGGGRKRSDWNIYLLENVIAPAYGRLLEKVALEVGPCDLFFSFWPTTTGLEPWASVVRRLYRFVAEFGLRVLYTEARGGQWISTKHAIFPDFTFHKAAELIKALSGACLPVVTVPQSLVERFMEICPSLHFLSPKFLRTLLIRRKREFKDKDAIILTLEYCLLDLEVSMQYDTFCGLSLLPLADGSFATIDKKGVGERVYVARGDEYGLLKDFVPRQLIDFGIPEEVHKKLCYIAQSDSTNISFLSCQLLEKLLVKLLPVQWQHARQVSWTPNVHGQPSLEWLQLLWNYLKSYCDDLSVFCKWPILPVGNNCLMQLTPDSNVIKNEGWSEKMSSLLLKVGCLFLRRDLQLDHPQLEYFVQSPTARGVLSVFLAIAGEPEKIEGIFTDASDGELHELRSFILQSKWFSEEQMDNTHIEIIKHLPVFESYKSRKLVSLSNPMKWLGPSGVREDLLNDSFIRTESEMERVIMGKFLEIKEPTKVEFYKDHIFNHMSEFILKQEAISAILHDVQNLIQEDVSIKSVLSASSFVLAANGSWQQPSRLYDPRVPEIQKMLRGNAFFPSEKFLDPEILDTLVSLGLRRTLGFTGLLDCARSVSLLHESGDAEALQHGRELLVFVDALSHKLSDKAGNSFGALQSDVSVRNNSIMDDPVAYDGFHETDDNFQTEDNDIDSFVSSLTDDMSEEEFWTEIKVISWCPVISDPPILGLPWLKSNIKVASPKIVRPKSQIWMVSSSMHILDGECRTTYLQTKLGWMDCPKVGVLSKQLFELSKSYRQLKSRSFLESDFDAQLQKEIPYLYSKLQEYINTEDFIELKAGLDGVSWVWIGDDFVSPNALAFDSPVKFTPYLYVVPSELSGYKDLLIKLGVRLSFGIWDYLHVLQRLQNDVQGVPLSIDQLNFVHCVLEAIAECCLEKPLFEPSDSPLLIPDARGVLMPAGDLVYNDAPWLENNSFVGKHFIHPCVSHDLANRLGVQSIRCLSLVNEDMIKDMPCMDYDKVNELLTLYGNEEFLLFDLLELADCCKAKKLHLIVDKREHPRQSLLQHNLAIFFGQFPAKPGFQLLCPRPHAPSRATVSFAGILTRRRVTSSPVPSSDVLQVAVIVWLLSSHFRCVSVCSRHHKWSLRSSSSIFSQCSFWLLFFSLSGCCFPAVSRDSLLLTSSKQTYLSPFIVMASSKSSSQEASSSNANEFSGNAENSVLLLTRHKLTGQNYLHWSRSMIMFITGKGKEDYLTISTKPQPDDPKFKTWNAENQLVMSWLINSMDLEIGQDFMFFASAAEIWKAAKESYSDVENTAELFEIKGALHDLKQGELSVPQYFNTLNRYWLQLDMFECPEWKCSEDAETYKKLVEKERIYKFLLGLNKSLDNIRGRILSVKPLPSLREVLSTVRHEESRRKLMLGSLADSDSVNGSALAVHGASHNPGSGQKKGRPWCDHCHRTGHVKDKCWKLHGKPSDWKSLKDKNIASGLSVSDPKECSSSAVFSKEQMAVLQKLLNQGSSHVVATGGTAEKGNFSTGLHITSNPSRYLIVDSGASDHMTGDSGMFSSWYPYTQNYKVRIADGSLADVTGIGEVSLSDSITLKSVLFVPKLKCNLLSVAKLAHDSNCKAEFTHSSCSFQDVDSGKMIGNARVREDLYRFEMNKEVAPNKQSFAAGKKEDSLKEDRDIMVLHFRLGHPNFVYLSKLYPSLFLKKNPNEFVCHHCILAKHCRSSYPRSSYKPSAPFALIHSDIWGPSKIKNISGARWFITFTDDHTRISWVFLLKEKSAAASTFKNFYSMVKNQFNTPIKIFRTDNGREFFNNTLDSFLLENGIVHQSSCVETPQQNGIAERKNRHLLETARALLFTNNVPHRYWGEAVLSAAYLINRLPSKVLNFSTPYKVFTSYFPQYRALSNLSPKIFGCTAYVHNQSFHMHSKLDPKASKCIFIGYSAHQKGYKCFCPNRNKVFTSMDVTFLEDTPYYDKTDIQGEIEPSISELEYQFCHVEPSPVSPDIPESEKELKVYSRRKKDSQAGGDEEKDQEGVDETRAEIEDPMHCQDTPSDPHSHEKGNTDPNLAISDVCPDEILSPPIAKPKGVRSCTLHPISQFVSYEKLSPKFQAFVSNLDKEVIPTNIHEALQHPRWKEAVNEEIKALQKNETWELTHLPPDKHPVGCKWIFNIKYKADGSIERYKARLVARGYTQTYGLDYQETFAPVAKLNTIRVLFSLAVNLDWNLHQLDIKNAFLNGDLEEEVYMDVPPGLKNENKLVCKLKKSLYGLKQSPRAWFERFTKVIKKQGYSQSQSDHTLFFKRFSGNLITILIVYVDDIIVTENCETKVERLKGILNIEFEVKDLGPLRYFLGMEVARSTLGIYISQRKYILDLLKEIGMLGCKPADTPMDPYNKIGAKKDFDPVDKGRYQRLVGKLIYLSHTRPDISFAVSSVSQYMHNPTEEHQEAVDRILRYLKMTPGKGLLFKRGSSRSVDVFSDADWAGSLTDRRSTSGYCTYVWGNLVTWRSKKQQVVSRSSAEVELRALAHGICEGMWLKKLLEELEYSPSCPIMLRCNNQATISMAKNPIHHDRTKHVEIDRHFIKENIDQHIIEVDYIASGKQIADILTKAIPRSQFESFVSKLGMVDIHSPT</sequence>
<dbReference type="InterPro" id="IPR013103">
    <property type="entry name" value="RVT_2"/>
</dbReference>
<dbReference type="GO" id="GO:0004190">
    <property type="term" value="F:aspartic-type endopeptidase activity"/>
    <property type="evidence" value="ECO:0007669"/>
    <property type="project" value="UniProtKB-KW"/>
</dbReference>
<evidence type="ECO:0000259" key="3">
    <source>
        <dbReference type="PROSITE" id="PS50878"/>
    </source>
</evidence>
<dbReference type="SUPFAM" id="SSF55874">
    <property type="entry name" value="ATPase domain of HSP90 chaperone/DNA topoisomerase II/histidine kinase"/>
    <property type="match status" value="1"/>
</dbReference>
<dbReference type="InterPro" id="IPR054722">
    <property type="entry name" value="PolX-like_BBD"/>
</dbReference>
<dbReference type="CDD" id="cd09272">
    <property type="entry name" value="RNase_HI_RT_Ty1"/>
    <property type="match status" value="1"/>
</dbReference>
<dbReference type="InterPro" id="IPR043502">
    <property type="entry name" value="DNA/RNA_pol_sf"/>
</dbReference>
<keyword evidence="1" id="KW-0064">Aspartyl protease</keyword>
<evidence type="ECO:0000259" key="4">
    <source>
        <dbReference type="PROSITE" id="PS50994"/>
    </source>
</evidence>
<evidence type="ECO:0000313" key="5">
    <source>
        <dbReference type="EMBL" id="KAF7808226.1"/>
    </source>
</evidence>
<dbReference type="InterPro" id="IPR058210">
    <property type="entry name" value="SACS/Nov_dom"/>
</dbReference>
<name>A0A834SRJ3_9FABA</name>